<dbReference type="GO" id="GO:0042732">
    <property type="term" value="P:D-xylose metabolic process"/>
    <property type="evidence" value="ECO:0007669"/>
    <property type="project" value="UniProtKB-KW"/>
</dbReference>
<dbReference type="EMBL" id="JGZK01000005">
    <property type="protein sequence ID" value="KFI86162.1"/>
    <property type="molecule type" value="Genomic_DNA"/>
</dbReference>
<evidence type="ECO:0000256" key="3">
    <source>
        <dbReference type="ARBA" id="ARBA00022679"/>
    </source>
</evidence>
<evidence type="ECO:0000256" key="2">
    <source>
        <dbReference type="ARBA" id="ARBA00022629"/>
    </source>
</evidence>
<dbReference type="AlphaFoldDB" id="A0A087CSB2"/>
<dbReference type="RefSeq" id="WP_044088749.1">
    <property type="nucleotide sequence ID" value="NZ_JDUW01000003.1"/>
</dbReference>
<evidence type="ECO:0000259" key="7">
    <source>
        <dbReference type="Pfam" id="PF02782"/>
    </source>
</evidence>
<dbReference type="Pfam" id="PF00370">
    <property type="entry name" value="FGGY_N"/>
    <property type="match status" value="1"/>
</dbReference>
<dbReference type="InterPro" id="IPR018483">
    <property type="entry name" value="Carb_kinase_FGGY_CS"/>
</dbReference>
<dbReference type="GO" id="GO:0004856">
    <property type="term" value="F:D-xylulokinase activity"/>
    <property type="evidence" value="ECO:0007669"/>
    <property type="project" value="UniProtKB-EC"/>
</dbReference>
<evidence type="ECO:0000256" key="4">
    <source>
        <dbReference type="ARBA" id="ARBA00022777"/>
    </source>
</evidence>
<accession>A0A087CSB2</accession>
<dbReference type="Pfam" id="PF02782">
    <property type="entry name" value="FGGY_C"/>
    <property type="match status" value="1"/>
</dbReference>
<dbReference type="CDD" id="cd07805">
    <property type="entry name" value="ASKHA_NBD_FGGY_CvXK-like"/>
    <property type="match status" value="1"/>
</dbReference>
<dbReference type="InterPro" id="IPR000577">
    <property type="entry name" value="Carb_kinase_FGGY"/>
</dbReference>
<keyword evidence="3 5" id="KW-0808">Transferase</keyword>
<dbReference type="eggNOG" id="COG1070">
    <property type="taxonomic scope" value="Bacteria"/>
</dbReference>
<feature type="domain" description="Carbohydrate kinase FGGY N-terminal" evidence="6">
    <location>
        <begin position="21"/>
        <end position="271"/>
    </location>
</feature>
<dbReference type="STRING" id="1437610.BREU_1330"/>
<comment type="similarity">
    <text evidence="1 5">Belongs to the FGGY kinase family.</text>
</comment>
<dbReference type="Proteomes" id="UP000028984">
    <property type="component" value="Unassembled WGS sequence"/>
</dbReference>
<dbReference type="OrthoDB" id="9805576at2"/>
<dbReference type="InterPro" id="IPR050406">
    <property type="entry name" value="FGGY_Carb_Kinase"/>
</dbReference>
<gene>
    <name evidence="8" type="ORF">BREU_1330</name>
</gene>
<dbReference type="InterPro" id="IPR018485">
    <property type="entry name" value="FGGY_C"/>
</dbReference>
<name>A0A087CSB2_9BIFI</name>
<dbReference type="PROSITE" id="PS00445">
    <property type="entry name" value="FGGY_KINASES_2"/>
    <property type="match status" value="1"/>
</dbReference>
<organism evidence="8 9">
    <name type="scientific">Bifidobacterium reuteri DSM 23975</name>
    <dbReference type="NCBI Taxonomy" id="1437610"/>
    <lineage>
        <taxon>Bacteria</taxon>
        <taxon>Bacillati</taxon>
        <taxon>Actinomycetota</taxon>
        <taxon>Actinomycetes</taxon>
        <taxon>Bifidobacteriales</taxon>
        <taxon>Bifidobacteriaceae</taxon>
        <taxon>Bifidobacterium</taxon>
    </lineage>
</organism>
<keyword evidence="2" id="KW-0119">Carbohydrate metabolism</keyword>
<protein>
    <submittedName>
        <fullName evidence="8">Carbohydrate kinase</fullName>
        <ecNumber evidence="8">2.7.1.17</ecNumber>
    </submittedName>
</protein>
<evidence type="ECO:0000256" key="1">
    <source>
        <dbReference type="ARBA" id="ARBA00009156"/>
    </source>
</evidence>
<evidence type="ECO:0000256" key="5">
    <source>
        <dbReference type="RuleBase" id="RU003733"/>
    </source>
</evidence>
<proteinExistence type="inferred from homology"/>
<dbReference type="PIRSF" id="PIRSF000538">
    <property type="entry name" value="GlpK"/>
    <property type="match status" value="1"/>
</dbReference>
<sequence length="504" mass="53514">MTQSGDARQGNGDCQGGGVQYAAAFDSGTTALKGALVARDGRIVASASRDLTLIIDGDHREQDPREWWRAFCDVSQDLLRAAVKQEADFAPNQIAGIICSGQMQDVIALGAGLEPVRNAILYSDGRAEAEAEQLGTAYPGGTARFLEAVGNRLEGCLPVPKLMWLRNHEPETFAKIRHVVISSKDYLIAQLTGECVGDVAACSTAGAMDIRTGQWDAALCKAATIDLAILPELHKPQDQIGTVTVAAAWSTGFAVDTPVYAGIGDAGATTLASGVSKPGQYNINIGTSGWIATVSPEPFTDKPGAANLAFGVEPGFVNAVPFLNAGDVHKWVTSVFTDGNYAEAHRLIEASEPGSNGVLCLPYLVGERFPVMNPNIRGAYVGLDPDTTKADMMRAALEGVAFSIRQGMESFDAEPTAISLIGGGAREAAWCQILADVLEHSIEVFANADILPAVAMASLVFNAPGLLQSVCERTVYQPNPDTARTYANAYRRFLNLYPMLRTMD</sequence>
<keyword evidence="2" id="KW-0859">Xylose metabolism</keyword>
<dbReference type="InterPro" id="IPR018484">
    <property type="entry name" value="FGGY_N"/>
</dbReference>
<keyword evidence="4 5" id="KW-0418">Kinase</keyword>
<dbReference type="EC" id="2.7.1.17" evidence="8"/>
<dbReference type="Gene3D" id="3.30.420.40">
    <property type="match status" value="2"/>
</dbReference>
<comment type="caution">
    <text evidence="8">The sequence shown here is derived from an EMBL/GenBank/DDBJ whole genome shotgun (WGS) entry which is preliminary data.</text>
</comment>
<evidence type="ECO:0000313" key="8">
    <source>
        <dbReference type="EMBL" id="KFI86162.1"/>
    </source>
</evidence>
<reference evidence="8 9" key="1">
    <citation type="submission" date="2014-03" db="EMBL/GenBank/DDBJ databases">
        <title>Genomics of Bifidobacteria.</title>
        <authorList>
            <person name="Ventura M."/>
            <person name="Milani C."/>
            <person name="Lugli G.A."/>
        </authorList>
    </citation>
    <scope>NUCLEOTIDE SEQUENCE [LARGE SCALE GENOMIC DNA]</scope>
    <source>
        <strain evidence="8 9">DSM 23975</strain>
    </source>
</reference>
<evidence type="ECO:0000313" key="9">
    <source>
        <dbReference type="Proteomes" id="UP000028984"/>
    </source>
</evidence>
<dbReference type="SUPFAM" id="SSF53067">
    <property type="entry name" value="Actin-like ATPase domain"/>
    <property type="match status" value="2"/>
</dbReference>
<evidence type="ECO:0000259" key="6">
    <source>
        <dbReference type="Pfam" id="PF00370"/>
    </source>
</evidence>
<keyword evidence="9" id="KW-1185">Reference proteome</keyword>
<dbReference type="PANTHER" id="PTHR43095:SF5">
    <property type="entry name" value="XYLULOSE KINASE"/>
    <property type="match status" value="1"/>
</dbReference>
<dbReference type="PANTHER" id="PTHR43095">
    <property type="entry name" value="SUGAR KINASE"/>
    <property type="match status" value="1"/>
</dbReference>
<dbReference type="InterPro" id="IPR043129">
    <property type="entry name" value="ATPase_NBD"/>
</dbReference>
<feature type="domain" description="Carbohydrate kinase FGGY C-terminal" evidence="7">
    <location>
        <begin position="282"/>
        <end position="447"/>
    </location>
</feature>